<dbReference type="VEuPathDB" id="FungiDB:PSHT_12420"/>
<feature type="compositionally biased region" description="Low complexity" evidence="1">
    <location>
        <begin position="31"/>
        <end position="67"/>
    </location>
</feature>
<feature type="chain" id="PRO_5015702911" evidence="2">
    <location>
        <begin position="18"/>
        <end position="116"/>
    </location>
</feature>
<proteinExistence type="predicted"/>
<gene>
    <name evidence="3" type="ORF">PSHT_12420</name>
</gene>
<keyword evidence="2" id="KW-0732">Signal</keyword>
<reference evidence="3 4" key="1">
    <citation type="submission" date="2017-12" db="EMBL/GenBank/DDBJ databases">
        <title>Gene loss provides genomic basis for host adaptation in cereal stripe rust fungi.</title>
        <authorList>
            <person name="Xia C."/>
        </authorList>
    </citation>
    <scope>NUCLEOTIDE SEQUENCE [LARGE SCALE GENOMIC DNA]</scope>
    <source>
        <strain evidence="3 4">93TX-2</strain>
    </source>
</reference>
<keyword evidence="4" id="KW-1185">Reference proteome</keyword>
<comment type="caution">
    <text evidence="3">The sequence shown here is derived from an EMBL/GenBank/DDBJ whole genome shotgun (WGS) entry which is preliminary data.</text>
</comment>
<name>A0A2S4UWT9_9BASI</name>
<evidence type="ECO:0000313" key="3">
    <source>
        <dbReference type="EMBL" id="POW01671.1"/>
    </source>
</evidence>
<feature type="signal peptide" evidence="2">
    <location>
        <begin position="1"/>
        <end position="17"/>
    </location>
</feature>
<evidence type="ECO:0000256" key="1">
    <source>
        <dbReference type="SAM" id="MobiDB-lite"/>
    </source>
</evidence>
<evidence type="ECO:0000256" key="2">
    <source>
        <dbReference type="SAM" id="SignalP"/>
    </source>
</evidence>
<accession>A0A2S4UWT9</accession>
<reference evidence="4" key="3">
    <citation type="journal article" date="2018" name="Mol. Plant Microbe Interact.">
        <title>Genome sequence resources for the wheat stripe rust pathogen (Puccinia striiformis f. sp. tritici) and the barley stripe rust pathogen (Puccinia striiformis f. sp. hordei).</title>
        <authorList>
            <person name="Xia C."/>
            <person name="Wang M."/>
            <person name="Yin C."/>
            <person name="Cornejo O.E."/>
            <person name="Hulbert S.H."/>
            <person name="Chen X."/>
        </authorList>
    </citation>
    <scope>NUCLEOTIDE SEQUENCE [LARGE SCALE GENOMIC DNA]</scope>
    <source>
        <strain evidence="4">93TX-2</strain>
    </source>
</reference>
<sequence>MKSGLYAACFLAAFAAATPIEHQARQISSFNQASGSGQQSTSNSQTTPWGMSSNQQSSSYSYQSSSQGGIGSTFNNVFGQLTQVVQGLQTKLSWRWIQQPDDAVRTNVAYYAVFCL</sequence>
<protein>
    <submittedName>
        <fullName evidence="3">Uncharacterized protein</fullName>
    </submittedName>
</protein>
<evidence type="ECO:0000313" key="4">
    <source>
        <dbReference type="Proteomes" id="UP000238274"/>
    </source>
</evidence>
<feature type="region of interest" description="Disordered" evidence="1">
    <location>
        <begin position="28"/>
        <end position="68"/>
    </location>
</feature>
<dbReference type="Proteomes" id="UP000238274">
    <property type="component" value="Unassembled WGS sequence"/>
</dbReference>
<dbReference type="EMBL" id="PKSM01000227">
    <property type="protein sequence ID" value="POW01671.1"/>
    <property type="molecule type" value="Genomic_DNA"/>
</dbReference>
<reference evidence="4" key="2">
    <citation type="journal article" date="2018" name="BMC Genomics">
        <title>Genomic insights into host adaptation between the wheat stripe rust pathogen (Puccinia striiformis f. sp. tritici) and the barley stripe rust pathogen (Puccinia striiformis f. sp. hordei).</title>
        <authorList>
            <person name="Xia C."/>
            <person name="Wang M."/>
            <person name="Yin C."/>
            <person name="Cornejo O.E."/>
            <person name="Hulbert S.H."/>
            <person name="Chen X."/>
        </authorList>
    </citation>
    <scope>NUCLEOTIDE SEQUENCE [LARGE SCALE GENOMIC DNA]</scope>
    <source>
        <strain evidence="4">93TX-2</strain>
    </source>
</reference>
<organism evidence="3 4">
    <name type="scientific">Puccinia striiformis</name>
    <dbReference type="NCBI Taxonomy" id="27350"/>
    <lineage>
        <taxon>Eukaryota</taxon>
        <taxon>Fungi</taxon>
        <taxon>Dikarya</taxon>
        <taxon>Basidiomycota</taxon>
        <taxon>Pucciniomycotina</taxon>
        <taxon>Pucciniomycetes</taxon>
        <taxon>Pucciniales</taxon>
        <taxon>Pucciniaceae</taxon>
        <taxon>Puccinia</taxon>
    </lineage>
</organism>
<dbReference type="AlphaFoldDB" id="A0A2S4UWT9"/>